<evidence type="ECO:0000256" key="7">
    <source>
        <dbReference type="SAM" id="MobiDB-lite"/>
    </source>
</evidence>
<evidence type="ECO:0000256" key="1">
    <source>
        <dbReference type="ARBA" id="ARBA00001933"/>
    </source>
</evidence>
<accession>U1MWD2</accession>
<evidence type="ECO:0000256" key="2">
    <source>
        <dbReference type="ARBA" id="ARBA00007103"/>
    </source>
</evidence>
<evidence type="ECO:0000256" key="6">
    <source>
        <dbReference type="ARBA" id="ARBA00023192"/>
    </source>
</evidence>
<gene>
    <name evidence="9" type="ORF">J07HQW2_01185</name>
</gene>
<keyword evidence="5" id="KW-0663">Pyridoxal phosphate</keyword>
<dbReference type="FunFam" id="3.40.50.1100:FF:000006">
    <property type="entry name" value="Cysteine synthase"/>
    <property type="match status" value="1"/>
</dbReference>
<dbReference type="Pfam" id="PF00291">
    <property type="entry name" value="PALP"/>
    <property type="match status" value="1"/>
</dbReference>
<dbReference type="Proteomes" id="UP000030710">
    <property type="component" value="Unassembled WGS sequence"/>
</dbReference>
<evidence type="ECO:0000256" key="5">
    <source>
        <dbReference type="ARBA" id="ARBA00022898"/>
    </source>
</evidence>
<comment type="cofactor">
    <cofactor evidence="1">
        <name>pyridoxal 5'-phosphate</name>
        <dbReference type="ChEBI" id="CHEBI:597326"/>
    </cofactor>
</comment>
<keyword evidence="4" id="KW-0808">Transferase</keyword>
<dbReference type="InterPro" id="IPR001216">
    <property type="entry name" value="P-phosphate_BS"/>
</dbReference>
<comment type="similarity">
    <text evidence="2">Belongs to the cysteine synthase/cystathionine beta-synthase family.</text>
</comment>
<evidence type="ECO:0000313" key="10">
    <source>
        <dbReference type="Proteomes" id="UP000030710"/>
    </source>
</evidence>
<feature type="compositionally biased region" description="Low complexity" evidence="7">
    <location>
        <begin position="299"/>
        <end position="322"/>
    </location>
</feature>
<evidence type="ECO:0000256" key="4">
    <source>
        <dbReference type="ARBA" id="ARBA00022679"/>
    </source>
</evidence>
<reference evidence="9 10" key="1">
    <citation type="journal article" date="2013" name="PLoS ONE">
        <title>Assembly-driven community genomics of a hypersaline microbial ecosystem.</title>
        <authorList>
            <person name="Podell S."/>
            <person name="Ugalde J.A."/>
            <person name="Narasingarao P."/>
            <person name="Banfield J.F."/>
            <person name="Heidelberg K.B."/>
            <person name="Allen E.E."/>
        </authorList>
    </citation>
    <scope>NUCLEOTIDE SEQUENCE [LARGE SCALE GENOMIC DNA]</scope>
    <source>
        <strain evidence="10">J07HQW2</strain>
    </source>
</reference>
<dbReference type="AlphaFoldDB" id="U1MWD2"/>
<dbReference type="STRING" id="1238425.J07HQW2_01185"/>
<sequence>MNANILETIGTPLVRVDSPPGATIAAKIESKNPGGSAKDRPALAMVERAERAGDIEPGDALVEPTSGNTGIGLSVAAAAKGYDLTVVMPASQSPERRELMRAYGAEIELIEGTISDAKDRADELENGGMTQLRQFENPANPDAHYLTTAEEILEQIEGRTVDALVAGVGTGGTLSGIGRRLREEFPDMSVIAVEPAENAVISGSEPASDDFQGMGPGFISPNLDTELIDSVETVSIDAAESECRRLAREEGILVGQSSAASNIAAKRIATQLADPTQPCNEREPGYVIEDLPGSEPAAISSSSTSTPTSTDTGDIDTSGVTDAPDTDKKVEHESGMAIDSDESDLRSDCPLIITVFWDSGERYMSTGLFNDSDSGQDHN</sequence>
<proteinExistence type="inferred from homology"/>
<dbReference type="CDD" id="cd01561">
    <property type="entry name" value="CBS_like"/>
    <property type="match status" value="1"/>
</dbReference>
<dbReference type="Gene3D" id="3.40.50.1100">
    <property type="match status" value="2"/>
</dbReference>
<dbReference type="InterPro" id="IPR036052">
    <property type="entry name" value="TrpB-like_PALP_sf"/>
</dbReference>
<dbReference type="PROSITE" id="PS00901">
    <property type="entry name" value="CYS_SYNTHASE"/>
    <property type="match status" value="1"/>
</dbReference>
<evidence type="ECO:0000256" key="3">
    <source>
        <dbReference type="ARBA" id="ARBA00022605"/>
    </source>
</evidence>
<organism evidence="9 10">
    <name type="scientific">Haloquadratum walsbyi J07HQW2</name>
    <dbReference type="NCBI Taxonomy" id="1238425"/>
    <lineage>
        <taxon>Archaea</taxon>
        <taxon>Methanobacteriati</taxon>
        <taxon>Methanobacteriota</taxon>
        <taxon>Stenosarchaea group</taxon>
        <taxon>Halobacteria</taxon>
        <taxon>Halobacteriales</taxon>
        <taxon>Haloferacaceae</taxon>
        <taxon>Haloquadratum</taxon>
    </lineage>
</organism>
<protein>
    <submittedName>
        <fullName evidence="9">Cysteine synthase</fullName>
    </submittedName>
</protein>
<dbReference type="GO" id="GO:0016740">
    <property type="term" value="F:transferase activity"/>
    <property type="evidence" value="ECO:0007669"/>
    <property type="project" value="UniProtKB-KW"/>
</dbReference>
<feature type="region of interest" description="Disordered" evidence="7">
    <location>
        <begin position="274"/>
        <end position="344"/>
    </location>
</feature>
<dbReference type="InterPro" id="IPR001926">
    <property type="entry name" value="TrpB-like_PALP"/>
</dbReference>
<keyword evidence="6" id="KW-0198">Cysteine biosynthesis</keyword>
<feature type="domain" description="Tryptophan synthase beta chain-like PALP" evidence="8">
    <location>
        <begin position="9"/>
        <end position="273"/>
    </location>
</feature>
<dbReference type="PANTHER" id="PTHR10314">
    <property type="entry name" value="CYSTATHIONINE BETA-SYNTHASE"/>
    <property type="match status" value="1"/>
</dbReference>
<evidence type="ECO:0000259" key="8">
    <source>
        <dbReference type="Pfam" id="PF00291"/>
    </source>
</evidence>
<dbReference type="EMBL" id="KE356561">
    <property type="protein sequence ID" value="ERG94744.1"/>
    <property type="molecule type" value="Genomic_DNA"/>
</dbReference>
<dbReference type="RefSeq" id="WP_021054235.1">
    <property type="nucleotide sequence ID" value="NZ_KE356561.1"/>
</dbReference>
<keyword evidence="3" id="KW-0028">Amino-acid biosynthesis</keyword>
<evidence type="ECO:0000313" key="9">
    <source>
        <dbReference type="EMBL" id="ERG94744.1"/>
    </source>
</evidence>
<dbReference type="eggNOG" id="arCOG01430">
    <property type="taxonomic scope" value="Archaea"/>
</dbReference>
<dbReference type="GO" id="GO:0006535">
    <property type="term" value="P:cysteine biosynthetic process from serine"/>
    <property type="evidence" value="ECO:0007669"/>
    <property type="project" value="InterPro"/>
</dbReference>
<dbReference type="HOGENOM" id="CLU_021018_1_0_2"/>
<dbReference type="SUPFAM" id="SSF53686">
    <property type="entry name" value="Tryptophan synthase beta subunit-like PLP-dependent enzymes"/>
    <property type="match status" value="1"/>
</dbReference>
<feature type="compositionally biased region" description="Basic and acidic residues" evidence="7">
    <location>
        <begin position="325"/>
        <end position="334"/>
    </location>
</feature>
<name>U1MWD2_9EURY</name>
<dbReference type="InterPro" id="IPR050214">
    <property type="entry name" value="Cys_Synth/Cystath_Beta-Synth"/>
</dbReference>